<dbReference type="EMBL" id="CP007389">
    <property type="protein sequence ID" value="APT74820.1"/>
    <property type="molecule type" value="Genomic_DNA"/>
</dbReference>
<sequence>MEFISVDFYVWIIKITPVGCRYLRLSRNNSVLPSERQFIILNTFSGVGANVLSLISILIFGKTKCKEANTKAFEISSWLYV</sequence>
<protein>
    <submittedName>
        <fullName evidence="2">Uncharacterized protein</fullName>
    </submittedName>
</protein>
<reference evidence="2 3" key="1">
    <citation type="submission" date="2014-02" db="EMBL/GenBank/DDBJ databases">
        <title>Diversity of Thermotogales isolates from hydrothermal vents.</title>
        <authorList>
            <person name="Haverkamp T.H.A."/>
            <person name="Lossouarn J."/>
            <person name="Geslin C."/>
            <person name="Nesbo C.L."/>
        </authorList>
    </citation>
    <scope>NUCLEOTIDE SEQUENCE [LARGE SCALE GENOMIC DNA]</scope>
    <source>
        <strain evidence="2 3">431</strain>
    </source>
</reference>
<feature type="transmembrane region" description="Helical" evidence="1">
    <location>
        <begin position="38"/>
        <end position="61"/>
    </location>
</feature>
<evidence type="ECO:0000256" key="1">
    <source>
        <dbReference type="SAM" id="Phobius"/>
    </source>
</evidence>
<keyword evidence="1" id="KW-1133">Transmembrane helix</keyword>
<evidence type="ECO:0000313" key="2">
    <source>
        <dbReference type="EMBL" id="APT74820.1"/>
    </source>
</evidence>
<keyword evidence="3" id="KW-1185">Reference proteome</keyword>
<gene>
    <name evidence="2" type="ORF">BW47_02300</name>
</gene>
<dbReference type="Proteomes" id="UP000185490">
    <property type="component" value="Chromosome"/>
</dbReference>
<evidence type="ECO:0000313" key="3">
    <source>
        <dbReference type="Proteomes" id="UP000185490"/>
    </source>
</evidence>
<keyword evidence="1" id="KW-0472">Membrane</keyword>
<dbReference type="RefSeq" id="WP_012056651.1">
    <property type="nucleotide sequence ID" value="NZ_CP007389.1"/>
</dbReference>
<proteinExistence type="predicted"/>
<accession>A0ABN4UXE1</accession>
<name>A0ABN4UXE1_9BACT</name>
<organism evidence="2 3">
    <name type="scientific">Thermosipho melanesiensis</name>
    <dbReference type="NCBI Taxonomy" id="46541"/>
    <lineage>
        <taxon>Bacteria</taxon>
        <taxon>Thermotogati</taxon>
        <taxon>Thermotogota</taxon>
        <taxon>Thermotogae</taxon>
        <taxon>Thermotogales</taxon>
        <taxon>Fervidobacteriaceae</taxon>
        <taxon>Thermosipho</taxon>
    </lineage>
</organism>
<keyword evidence="1" id="KW-0812">Transmembrane</keyword>